<name>X1HS46_9ZZZZ</name>
<reference evidence="1" key="1">
    <citation type="journal article" date="2014" name="Front. Microbiol.">
        <title>High frequency of phylogenetically diverse reductive dehalogenase-homologous genes in deep subseafloor sedimentary metagenomes.</title>
        <authorList>
            <person name="Kawai M."/>
            <person name="Futagami T."/>
            <person name="Toyoda A."/>
            <person name="Takaki Y."/>
            <person name="Nishi S."/>
            <person name="Hori S."/>
            <person name="Arai W."/>
            <person name="Tsubouchi T."/>
            <person name="Morono Y."/>
            <person name="Uchiyama I."/>
            <person name="Ito T."/>
            <person name="Fujiyama A."/>
            <person name="Inagaki F."/>
            <person name="Takami H."/>
        </authorList>
    </citation>
    <scope>NUCLEOTIDE SEQUENCE</scope>
    <source>
        <strain evidence="1">Expedition CK06-06</strain>
    </source>
</reference>
<dbReference type="EMBL" id="BARU01029899">
    <property type="protein sequence ID" value="GAH72302.1"/>
    <property type="molecule type" value="Genomic_DNA"/>
</dbReference>
<sequence length="56" mass="6699">MTKDEERLLNEYKDIVNHRKGRLEVNVTKREGYVSVSIIAGRRWDYDIPFDKSEID</sequence>
<accession>X1HS46</accession>
<dbReference type="AlphaFoldDB" id="X1HS46"/>
<proteinExistence type="predicted"/>
<protein>
    <submittedName>
        <fullName evidence="1">Uncharacterized protein</fullName>
    </submittedName>
</protein>
<gene>
    <name evidence="1" type="ORF">S03H2_47514</name>
</gene>
<comment type="caution">
    <text evidence="1">The sequence shown here is derived from an EMBL/GenBank/DDBJ whole genome shotgun (WGS) entry which is preliminary data.</text>
</comment>
<evidence type="ECO:0000313" key="1">
    <source>
        <dbReference type="EMBL" id="GAH72302.1"/>
    </source>
</evidence>
<organism evidence="1">
    <name type="scientific">marine sediment metagenome</name>
    <dbReference type="NCBI Taxonomy" id="412755"/>
    <lineage>
        <taxon>unclassified sequences</taxon>
        <taxon>metagenomes</taxon>
        <taxon>ecological metagenomes</taxon>
    </lineage>
</organism>